<name>A0ABQ8P229_9CRYT</name>
<organism evidence="1 2">
    <name type="scientific">Cryptosporidium canis</name>
    <dbReference type="NCBI Taxonomy" id="195482"/>
    <lineage>
        <taxon>Eukaryota</taxon>
        <taxon>Sar</taxon>
        <taxon>Alveolata</taxon>
        <taxon>Apicomplexa</taxon>
        <taxon>Conoidasida</taxon>
        <taxon>Coccidia</taxon>
        <taxon>Eucoccidiorida</taxon>
        <taxon>Eimeriorina</taxon>
        <taxon>Cryptosporidiidae</taxon>
        <taxon>Cryptosporidium</taxon>
    </lineage>
</organism>
<proteinExistence type="predicted"/>
<accession>A0ABQ8P229</accession>
<comment type="caution">
    <text evidence="1">The sequence shown here is derived from an EMBL/GenBank/DDBJ whole genome shotgun (WGS) entry which is preliminary data.</text>
</comment>
<dbReference type="EMBL" id="JAPCXB010000184">
    <property type="protein sequence ID" value="KAJ1605252.1"/>
    <property type="molecule type" value="Genomic_DNA"/>
</dbReference>
<evidence type="ECO:0000313" key="2">
    <source>
        <dbReference type="Proteomes" id="UP001071777"/>
    </source>
</evidence>
<gene>
    <name evidence="1" type="ORF">OJ252_3532</name>
</gene>
<keyword evidence="2" id="KW-1185">Reference proteome</keyword>
<evidence type="ECO:0000313" key="1">
    <source>
        <dbReference type="EMBL" id="KAJ1605252.1"/>
    </source>
</evidence>
<reference evidence="1" key="1">
    <citation type="submission" date="2022-10" db="EMBL/GenBank/DDBJ databases">
        <title>Adaptive evolution leads to modifications in subtelomeric GC content in a zoonotic Cryptosporidium species.</title>
        <authorList>
            <person name="Li J."/>
            <person name="Feng Y."/>
            <person name="Xiao L."/>
        </authorList>
    </citation>
    <scope>NUCLEOTIDE SEQUENCE</scope>
    <source>
        <strain evidence="1">25894</strain>
    </source>
</reference>
<dbReference type="Proteomes" id="UP001071777">
    <property type="component" value="Unassembled WGS sequence"/>
</dbReference>
<sequence>MVGWVGLCEELEDPYFVDYAVHLGLDFPVVGVDDIPPHELGLGVDLCGEQGRWLILRVGAFPGVRLLDRLPELNLWTELRVQLDLQVQELVVDQTALLLRAVEADLAPLFQELPNPSPD</sequence>
<protein>
    <submittedName>
        <fullName evidence="1">Uncharacterized protein</fullName>
    </submittedName>
</protein>